<dbReference type="eggNOG" id="ENOG502ZARK">
    <property type="taxonomic scope" value="Bacteria"/>
</dbReference>
<proteinExistence type="predicted"/>
<reference evidence="2 3" key="2">
    <citation type="journal article" date="2010" name="Stand. Genomic Sci.">
        <title>Complete genome sequence of Sebaldella termitidis type strain (NCTC 11300).</title>
        <authorList>
            <person name="Harmon-Smith M."/>
            <person name="Celia L."/>
            <person name="Chertkov O."/>
            <person name="Lapidus A."/>
            <person name="Copeland A."/>
            <person name="Glavina Del Rio T."/>
            <person name="Nolan M."/>
            <person name="Lucas S."/>
            <person name="Tice H."/>
            <person name="Cheng J.F."/>
            <person name="Han C."/>
            <person name="Detter J.C."/>
            <person name="Bruce D."/>
            <person name="Goodwin L."/>
            <person name="Pitluck S."/>
            <person name="Pati A."/>
            <person name="Liolios K."/>
            <person name="Ivanova N."/>
            <person name="Mavromatis K."/>
            <person name="Mikhailova N."/>
            <person name="Chen A."/>
            <person name="Palaniappan K."/>
            <person name="Land M."/>
            <person name="Hauser L."/>
            <person name="Chang Y.J."/>
            <person name="Jeffries C.D."/>
            <person name="Brettin T."/>
            <person name="Goker M."/>
            <person name="Beck B."/>
            <person name="Bristow J."/>
            <person name="Eisen J.A."/>
            <person name="Markowitz V."/>
            <person name="Hugenholtz P."/>
            <person name="Kyrpides N.C."/>
            <person name="Klenk H.P."/>
            <person name="Chen F."/>
        </authorList>
    </citation>
    <scope>NUCLEOTIDE SEQUENCE [LARGE SCALE GENOMIC DNA]</scope>
    <source>
        <strain evidence="3">ATCC 33386 / NCTC 11300</strain>
    </source>
</reference>
<name>D1AHE1_SEBTE</name>
<dbReference type="Proteomes" id="UP000000845">
    <property type="component" value="Chromosome"/>
</dbReference>
<dbReference type="RefSeq" id="WP_012860771.1">
    <property type="nucleotide sequence ID" value="NC_013517.1"/>
</dbReference>
<organism evidence="2 3">
    <name type="scientific">Sebaldella termitidis (strain ATCC 33386 / NCTC 11300)</name>
    <dbReference type="NCBI Taxonomy" id="526218"/>
    <lineage>
        <taxon>Bacteria</taxon>
        <taxon>Fusobacteriati</taxon>
        <taxon>Fusobacteriota</taxon>
        <taxon>Fusobacteriia</taxon>
        <taxon>Fusobacteriales</taxon>
        <taxon>Leptotrichiaceae</taxon>
        <taxon>Sebaldella</taxon>
    </lineage>
</organism>
<reference evidence="3" key="1">
    <citation type="submission" date="2009-09" db="EMBL/GenBank/DDBJ databases">
        <title>The complete chromosome of Sebaldella termitidis ATCC 33386.</title>
        <authorList>
            <consortium name="US DOE Joint Genome Institute (JGI-PGF)"/>
            <person name="Lucas S."/>
            <person name="Copeland A."/>
            <person name="Lapidus A."/>
            <person name="Glavina del Rio T."/>
            <person name="Dalin E."/>
            <person name="Tice H."/>
            <person name="Bruce D."/>
            <person name="Goodwin L."/>
            <person name="Pitluck S."/>
            <person name="Kyrpides N."/>
            <person name="Mavromatis K."/>
            <person name="Ivanova N."/>
            <person name="Mikhailova N."/>
            <person name="Sims D."/>
            <person name="Meincke L."/>
            <person name="Brettin T."/>
            <person name="Detter J.C."/>
            <person name="Han C."/>
            <person name="Larimer F."/>
            <person name="Land M."/>
            <person name="Hauser L."/>
            <person name="Markowitz V."/>
            <person name="Cheng J.F."/>
            <person name="Hugenholtz P."/>
            <person name="Woyke T."/>
            <person name="Wu D."/>
            <person name="Eisen J.A."/>
        </authorList>
    </citation>
    <scope>NUCLEOTIDE SEQUENCE [LARGE SCALE GENOMIC DNA]</scope>
    <source>
        <strain evidence="3">ATCC 33386 / NCTC 11300</strain>
    </source>
</reference>
<dbReference type="EMBL" id="CP001739">
    <property type="protein sequence ID" value="ACZ08175.1"/>
    <property type="molecule type" value="Genomic_DNA"/>
</dbReference>
<accession>D1AHE1</accession>
<keyword evidence="3" id="KW-1185">Reference proteome</keyword>
<dbReference type="KEGG" id="str:Sterm_1309"/>
<gene>
    <name evidence="2" type="ordered locus">Sterm_1309</name>
</gene>
<evidence type="ECO:0000313" key="2">
    <source>
        <dbReference type="EMBL" id="ACZ08175.1"/>
    </source>
</evidence>
<protein>
    <recommendedName>
        <fullName evidence="1">DUF4145 domain-containing protein</fullName>
    </recommendedName>
</protein>
<dbReference type="AlphaFoldDB" id="D1AHE1"/>
<dbReference type="InterPro" id="IPR025285">
    <property type="entry name" value="DUF4145"/>
</dbReference>
<evidence type="ECO:0000313" key="3">
    <source>
        <dbReference type="Proteomes" id="UP000000845"/>
    </source>
</evidence>
<evidence type="ECO:0000259" key="1">
    <source>
        <dbReference type="Pfam" id="PF13643"/>
    </source>
</evidence>
<dbReference type="Pfam" id="PF13643">
    <property type="entry name" value="DUF4145"/>
    <property type="match status" value="1"/>
</dbReference>
<feature type="domain" description="DUF4145" evidence="1">
    <location>
        <begin position="106"/>
        <end position="192"/>
    </location>
</feature>
<sequence length="216" mass="25469">MEKTERIEKKFCNKCNGKRNHKYQVDFLFEDSEIIENMFGVEWSENWIIWQCMGCDEIVIEKVDYFSEDRDEEGNPILTNTFYPTRNIKSLKKKIYIKIPQKLRVIYNEIIDSYNNSCLLLCSIGLRTLLEAICVDKGVKGKNLMNKIDNSTFITDNIKKNLHGIRYLGNDATHDFISSKKEDLELTIKILEDILNTVYDLDYKSTIMYNKFKKIT</sequence>
<dbReference type="HOGENOM" id="CLU_081512_1_0_0"/>